<dbReference type="EMBL" id="CP014476">
    <property type="protein sequence ID" value="AMK77574.1"/>
    <property type="molecule type" value="Genomic_DNA"/>
</dbReference>
<dbReference type="AlphaFoldDB" id="A0A126T732"/>
<dbReference type="InterPro" id="IPR007412">
    <property type="entry name" value="FlgM"/>
</dbReference>
<evidence type="ECO:0000256" key="5">
    <source>
        <dbReference type="ARBA" id="ARBA00023015"/>
    </source>
</evidence>
<organism evidence="10 11">
    <name type="scientific">Methylomonas denitrificans</name>
    <dbReference type="NCBI Taxonomy" id="1538553"/>
    <lineage>
        <taxon>Bacteria</taxon>
        <taxon>Pseudomonadati</taxon>
        <taxon>Pseudomonadota</taxon>
        <taxon>Gammaproteobacteria</taxon>
        <taxon>Methylococcales</taxon>
        <taxon>Methylococcaceae</taxon>
        <taxon>Methylomonas</taxon>
    </lineage>
</organism>
<name>A0A126T732_9GAMM</name>
<evidence type="ECO:0000256" key="4">
    <source>
        <dbReference type="ARBA" id="ARBA00022795"/>
    </source>
</evidence>
<dbReference type="SUPFAM" id="SSF101498">
    <property type="entry name" value="Anti-sigma factor FlgM"/>
    <property type="match status" value="1"/>
</dbReference>
<evidence type="ECO:0000256" key="3">
    <source>
        <dbReference type="ARBA" id="ARBA00022491"/>
    </source>
</evidence>
<proteinExistence type="inferred from homology"/>
<evidence type="ECO:0000256" key="1">
    <source>
        <dbReference type="ARBA" id="ARBA00005322"/>
    </source>
</evidence>
<comment type="function">
    <text evidence="7">Responsible for the coupling of flagellin expression to flagellar assembly by preventing expression of the flagellin genes when a component of the middle class of proteins is defective. It negatively regulates flagellar genes by inhibiting the activity of FliA by directly binding to FliA.</text>
</comment>
<feature type="domain" description="Anti-sigma-28 factor FlgM C-terminal" evidence="9">
    <location>
        <begin position="38"/>
        <end position="92"/>
    </location>
</feature>
<evidence type="ECO:0000313" key="11">
    <source>
        <dbReference type="Proteomes" id="UP000030512"/>
    </source>
</evidence>
<keyword evidence="5" id="KW-0805">Transcription regulation</keyword>
<evidence type="ECO:0000256" key="2">
    <source>
        <dbReference type="ARBA" id="ARBA00017823"/>
    </source>
</evidence>
<comment type="similarity">
    <text evidence="1">Belongs to the FlgM family.</text>
</comment>
<keyword evidence="11" id="KW-1185">Reference proteome</keyword>
<evidence type="ECO:0000256" key="7">
    <source>
        <dbReference type="ARBA" id="ARBA00024739"/>
    </source>
</evidence>
<dbReference type="KEGG" id="mdn:JT25_013960"/>
<keyword evidence="4" id="KW-1005">Bacterial flagellum biogenesis</keyword>
<dbReference type="STRING" id="1538553.JT25_013960"/>
<dbReference type="Pfam" id="PF04316">
    <property type="entry name" value="FlgM"/>
    <property type="match status" value="1"/>
</dbReference>
<keyword evidence="3" id="KW-0678">Repressor</keyword>
<dbReference type="OrthoDB" id="6120348at2"/>
<protein>
    <recommendedName>
        <fullName evidence="2">Negative regulator of flagellin synthesis</fullName>
    </recommendedName>
    <alternativeName>
        <fullName evidence="8">Anti-sigma-28 factor</fullName>
    </alternativeName>
</protein>
<evidence type="ECO:0000256" key="6">
    <source>
        <dbReference type="ARBA" id="ARBA00023163"/>
    </source>
</evidence>
<gene>
    <name evidence="10" type="ORF">JT25_013960</name>
</gene>
<evidence type="ECO:0000259" key="9">
    <source>
        <dbReference type="Pfam" id="PF04316"/>
    </source>
</evidence>
<dbReference type="InterPro" id="IPR031316">
    <property type="entry name" value="FlgM_C"/>
</dbReference>
<keyword evidence="6" id="KW-0804">Transcription</keyword>
<evidence type="ECO:0000313" key="10">
    <source>
        <dbReference type="EMBL" id="AMK77574.1"/>
    </source>
</evidence>
<accession>A0A126T732</accession>
<evidence type="ECO:0000256" key="8">
    <source>
        <dbReference type="ARBA" id="ARBA00030117"/>
    </source>
</evidence>
<dbReference type="RefSeq" id="WP_036275195.1">
    <property type="nucleotide sequence ID" value="NZ_CP014476.1"/>
</dbReference>
<dbReference type="Proteomes" id="UP000030512">
    <property type="component" value="Chromosome"/>
</dbReference>
<dbReference type="NCBIfam" id="TIGR03824">
    <property type="entry name" value="FlgM_jcvi"/>
    <property type="match status" value="1"/>
</dbReference>
<dbReference type="InterPro" id="IPR035890">
    <property type="entry name" value="Anti-sigma-28_factor_FlgM_sf"/>
</dbReference>
<dbReference type="GO" id="GO:0044781">
    <property type="term" value="P:bacterial-type flagellum organization"/>
    <property type="evidence" value="ECO:0007669"/>
    <property type="project" value="UniProtKB-KW"/>
</dbReference>
<sequence length="101" mass="10375">MAIESIAGKSVSTPLPAKSAVKDSVELKEKPVNGASTDTVNITATAQDIKSATAASAAAPVVNEDRVAAIKAAVQDGSYQVNAERVAEKMLQFEGQLTNST</sequence>
<reference evidence="10 11" key="1">
    <citation type="journal article" date="2015" name="Environ. Microbiol.">
        <title>Methane oxidation coupled to nitrate reduction under hypoxia by the Gammaproteobacterium Methylomonas denitrificans, sp. nov. type strain FJG1.</title>
        <authorList>
            <person name="Kits K.D."/>
            <person name="Klotz M.G."/>
            <person name="Stein L.Y."/>
        </authorList>
    </citation>
    <scope>NUCLEOTIDE SEQUENCE [LARGE SCALE GENOMIC DNA]</scope>
    <source>
        <strain evidence="10 11">FJG1</strain>
    </source>
</reference>
<dbReference type="GO" id="GO:0045892">
    <property type="term" value="P:negative regulation of DNA-templated transcription"/>
    <property type="evidence" value="ECO:0007669"/>
    <property type="project" value="InterPro"/>
</dbReference>